<feature type="transmembrane region" description="Helical" evidence="1">
    <location>
        <begin position="153"/>
        <end position="176"/>
    </location>
</feature>
<dbReference type="Proteomes" id="UP001164718">
    <property type="component" value="Chromosome"/>
</dbReference>
<reference evidence="2" key="1">
    <citation type="submission" date="2022-09" db="EMBL/GenBank/DDBJ databases">
        <title>Complete Genomes of Fervidibacillus albus and Fervidibacillus halotolerans isolated from tidal flat sediments.</title>
        <authorList>
            <person name="Kwon K.K."/>
            <person name="Yang S.-H."/>
            <person name="Park M.J."/>
            <person name="Oh H.-M."/>
        </authorList>
    </citation>
    <scope>NUCLEOTIDE SEQUENCE</scope>
    <source>
        <strain evidence="2">MEBiC13591</strain>
    </source>
</reference>
<keyword evidence="1" id="KW-1133">Transmembrane helix</keyword>
<evidence type="ECO:0000313" key="2">
    <source>
        <dbReference type="EMBL" id="WAA08548.1"/>
    </source>
</evidence>
<dbReference type="AlphaFoldDB" id="A0A9E8LS37"/>
<accession>A0A9E8LS37</accession>
<protein>
    <submittedName>
        <fullName evidence="2">Uncharacterized protein</fullName>
    </submittedName>
</protein>
<keyword evidence="3" id="KW-1185">Reference proteome</keyword>
<evidence type="ECO:0000256" key="1">
    <source>
        <dbReference type="SAM" id="Phobius"/>
    </source>
</evidence>
<organism evidence="2 3">
    <name type="scientific">Fervidibacillus albus</name>
    <dbReference type="NCBI Taxonomy" id="2980026"/>
    <lineage>
        <taxon>Bacteria</taxon>
        <taxon>Bacillati</taxon>
        <taxon>Bacillota</taxon>
        <taxon>Bacilli</taxon>
        <taxon>Bacillales</taxon>
        <taxon>Bacillaceae</taxon>
        <taxon>Fervidibacillus</taxon>
    </lineage>
</organism>
<proteinExistence type="predicted"/>
<dbReference type="KEGG" id="faf:OE104_07780"/>
<keyword evidence="1" id="KW-0812">Transmembrane</keyword>
<name>A0A9E8LS37_9BACI</name>
<feature type="transmembrane region" description="Helical" evidence="1">
    <location>
        <begin position="57"/>
        <end position="76"/>
    </location>
</feature>
<feature type="transmembrane region" description="Helical" evidence="1">
    <location>
        <begin position="96"/>
        <end position="116"/>
    </location>
</feature>
<dbReference type="EMBL" id="CP106878">
    <property type="protein sequence ID" value="WAA08548.1"/>
    <property type="molecule type" value="Genomic_DNA"/>
</dbReference>
<evidence type="ECO:0000313" key="3">
    <source>
        <dbReference type="Proteomes" id="UP001164718"/>
    </source>
</evidence>
<keyword evidence="1" id="KW-0472">Membrane</keyword>
<feature type="transmembrane region" description="Helical" evidence="1">
    <location>
        <begin position="12"/>
        <end position="36"/>
    </location>
</feature>
<gene>
    <name evidence="2" type="ORF">OE104_07780</name>
</gene>
<sequence>MKRIFTKILVGYLFLWLDIYLFVDLLPDPLGFYFIYSAMKDFMKKWNFSSKARIVKNLAILFMILSLPTMFVSKIMEVHLPETIPLTYGYLKLMDIIYLVFLFYLFHLLWDIAKAADEDELLKYTNRLFYVYFIAFFAIYIAEPFLWNVHDGWFEKLFIAFSLSAFILQILFLLLINNYRNLYDGRFG</sequence>
<feature type="transmembrane region" description="Helical" evidence="1">
    <location>
        <begin position="128"/>
        <end position="147"/>
    </location>
</feature>
<dbReference type="RefSeq" id="WP_275416325.1">
    <property type="nucleotide sequence ID" value="NZ_CP106878.1"/>
</dbReference>